<dbReference type="KEGG" id="grs:C7S20_03270"/>
<dbReference type="Pfam" id="PF00582">
    <property type="entry name" value="Usp"/>
    <property type="match status" value="1"/>
</dbReference>
<dbReference type="Gene3D" id="3.40.50.12370">
    <property type="match status" value="1"/>
</dbReference>
<proteinExistence type="predicted"/>
<gene>
    <name evidence="2" type="ORF">C7S20_03270</name>
</gene>
<feature type="domain" description="UspA" evidence="1">
    <location>
        <begin position="2"/>
        <end position="137"/>
    </location>
</feature>
<organism evidence="2 3">
    <name type="scientific">Christiangramia fulva</name>
    <dbReference type="NCBI Taxonomy" id="2126553"/>
    <lineage>
        <taxon>Bacteria</taxon>
        <taxon>Pseudomonadati</taxon>
        <taxon>Bacteroidota</taxon>
        <taxon>Flavobacteriia</taxon>
        <taxon>Flavobacteriales</taxon>
        <taxon>Flavobacteriaceae</taxon>
        <taxon>Christiangramia</taxon>
    </lineage>
</organism>
<dbReference type="InterPro" id="IPR006016">
    <property type="entry name" value="UspA"/>
</dbReference>
<dbReference type="EMBL" id="CP028136">
    <property type="protein sequence ID" value="AVR44355.1"/>
    <property type="molecule type" value="Genomic_DNA"/>
</dbReference>
<dbReference type="AlphaFoldDB" id="A0A2R3Z283"/>
<evidence type="ECO:0000313" key="2">
    <source>
        <dbReference type="EMBL" id="AVR44355.1"/>
    </source>
</evidence>
<name>A0A2R3Z283_9FLAO</name>
<dbReference type="RefSeq" id="WP_107011133.1">
    <property type="nucleotide sequence ID" value="NZ_CP028136.1"/>
</dbReference>
<sequence>MNVLLLTDFSKVSENAGKYAVDFLQDLSVNFYLLNIQDFNFKKTNSGKLENQLLHTWEKLQDGIASLEEYSRNENHHFSYVLSSENLITAVRKALDEKKIDLIFIGMASHEVHHHPILGDHAYEVIRKIRCNIMAVPGESKYEKADKLVLPVDYSVLSGKKVHQLLESKKYISATQITLIELDEKHAGNNALAIKEEVASEMKNANVQALQMAESEIFTEGLLSEIQDRFDMIVVLGKNLSVCDRLLHARHGVFATTANSLPILVIHQ</sequence>
<keyword evidence="3" id="KW-1185">Reference proteome</keyword>
<evidence type="ECO:0000259" key="1">
    <source>
        <dbReference type="Pfam" id="PF00582"/>
    </source>
</evidence>
<protein>
    <recommendedName>
        <fullName evidence="1">UspA domain-containing protein</fullName>
    </recommendedName>
</protein>
<dbReference type="OrthoDB" id="1413338at2"/>
<evidence type="ECO:0000313" key="3">
    <source>
        <dbReference type="Proteomes" id="UP000241507"/>
    </source>
</evidence>
<dbReference type="SUPFAM" id="SSF52402">
    <property type="entry name" value="Adenine nucleotide alpha hydrolases-like"/>
    <property type="match status" value="1"/>
</dbReference>
<reference evidence="3" key="1">
    <citation type="submission" date="2018-03" db="EMBL/GenBank/DDBJ databases">
        <title>Gramella fulva sp. nov., isolated from a dry surface of tidal flat.</title>
        <authorList>
            <person name="Hwang S.H."/>
            <person name="Hwang W.M."/>
            <person name="Kang K."/>
            <person name="Ahn T.-Y."/>
        </authorList>
    </citation>
    <scope>NUCLEOTIDE SEQUENCE [LARGE SCALE GENOMIC DNA]</scope>
    <source>
        <strain evidence="3">SH35</strain>
    </source>
</reference>
<accession>A0A2R3Z283</accession>
<dbReference type="Proteomes" id="UP000241507">
    <property type="component" value="Chromosome"/>
</dbReference>